<gene>
    <name evidence="2" type="ORF">Cvel_3051</name>
</gene>
<dbReference type="AlphaFoldDB" id="A0A0G4FBF5"/>
<feature type="compositionally biased region" description="Basic residues" evidence="1">
    <location>
        <begin position="154"/>
        <end position="164"/>
    </location>
</feature>
<protein>
    <submittedName>
        <fullName evidence="2">Uncharacterized protein</fullName>
    </submittedName>
</protein>
<organism evidence="2">
    <name type="scientific">Chromera velia CCMP2878</name>
    <dbReference type="NCBI Taxonomy" id="1169474"/>
    <lineage>
        <taxon>Eukaryota</taxon>
        <taxon>Sar</taxon>
        <taxon>Alveolata</taxon>
        <taxon>Colpodellida</taxon>
        <taxon>Chromeraceae</taxon>
        <taxon>Chromera</taxon>
    </lineage>
</organism>
<evidence type="ECO:0000256" key="1">
    <source>
        <dbReference type="SAM" id="MobiDB-lite"/>
    </source>
</evidence>
<accession>A0A0G4FBF5</accession>
<feature type="compositionally biased region" description="Basic residues" evidence="1">
    <location>
        <begin position="125"/>
        <end position="135"/>
    </location>
</feature>
<feature type="region of interest" description="Disordered" evidence="1">
    <location>
        <begin position="20"/>
        <end position="39"/>
    </location>
</feature>
<dbReference type="EMBL" id="CDMZ01000254">
    <property type="protein sequence ID" value="CEM10241.1"/>
    <property type="molecule type" value="Genomic_DNA"/>
</dbReference>
<dbReference type="VEuPathDB" id="CryptoDB:Cvel_3051"/>
<feature type="region of interest" description="Disordered" evidence="1">
    <location>
        <begin position="182"/>
        <end position="242"/>
    </location>
</feature>
<evidence type="ECO:0000313" key="2">
    <source>
        <dbReference type="EMBL" id="CEM10241.1"/>
    </source>
</evidence>
<proteinExistence type="predicted"/>
<feature type="compositionally biased region" description="Polar residues" evidence="1">
    <location>
        <begin position="186"/>
        <end position="195"/>
    </location>
</feature>
<name>A0A0G4FBF5_9ALVE</name>
<feature type="compositionally biased region" description="Polar residues" evidence="1">
    <location>
        <begin position="139"/>
        <end position="148"/>
    </location>
</feature>
<sequence length="242" mass="26729">MHCMFWTPGERKVSLLSELTQGQRRDDKQRSRATRSSSDWHHEALDLDVSVPSHPTVTKLMPSPVIRSWDFEREERSQSGRGEGMLFLRLIQAFFQPAAVSVEMVETGRRSRVTSGQLEEEGIARGKRRKGKKLRPANTAVSHDSGLNFSGMPGRRRRERRRGVVGRSKEVLFDAHFGLISPPKGVSSSTGQSETDIGELSLALPSKSGSGKEERGRGTSGMLFQSGEATGVAFLSPRPVGR</sequence>
<feature type="region of interest" description="Disordered" evidence="1">
    <location>
        <begin position="116"/>
        <end position="164"/>
    </location>
</feature>
<reference evidence="2" key="1">
    <citation type="submission" date="2014-11" db="EMBL/GenBank/DDBJ databases">
        <authorList>
            <person name="Otto D Thomas"/>
            <person name="Naeem Raeece"/>
        </authorList>
    </citation>
    <scope>NUCLEOTIDE SEQUENCE</scope>
</reference>